<organism evidence="1 2">
    <name type="scientific">Nephila pilipes</name>
    <name type="common">Giant wood spider</name>
    <name type="synonym">Nephila maculata</name>
    <dbReference type="NCBI Taxonomy" id="299642"/>
    <lineage>
        <taxon>Eukaryota</taxon>
        <taxon>Metazoa</taxon>
        <taxon>Ecdysozoa</taxon>
        <taxon>Arthropoda</taxon>
        <taxon>Chelicerata</taxon>
        <taxon>Arachnida</taxon>
        <taxon>Araneae</taxon>
        <taxon>Araneomorphae</taxon>
        <taxon>Entelegynae</taxon>
        <taxon>Araneoidea</taxon>
        <taxon>Nephilidae</taxon>
        <taxon>Nephila</taxon>
    </lineage>
</organism>
<accession>A0A8X6NTB0</accession>
<keyword evidence="2" id="KW-1185">Reference proteome</keyword>
<proteinExistence type="predicted"/>
<protein>
    <submittedName>
        <fullName evidence="1">Uncharacterized protein</fullName>
    </submittedName>
</protein>
<gene>
    <name evidence="1" type="ORF">NPIL_623521</name>
</gene>
<evidence type="ECO:0000313" key="1">
    <source>
        <dbReference type="EMBL" id="GFT33020.1"/>
    </source>
</evidence>
<comment type="caution">
    <text evidence="1">The sequence shown here is derived from an EMBL/GenBank/DDBJ whole genome shotgun (WGS) entry which is preliminary data.</text>
</comment>
<evidence type="ECO:0000313" key="2">
    <source>
        <dbReference type="Proteomes" id="UP000887013"/>
    </source>
</evidence>
<reference evidence="1" key="1">
    <citation type="submission" date="2020-08" db="EMBL/GenBank/DDBJ databases">
        <title>Multicomponent nature underlies the extraordinary mechanical properties of spider dragline silk.</title>
        <authorList>
            <person name="Kono N."/>
            <person name="Nakamura H."/>
            <person name="Mori M."/>
            <person name="Yoshida Y."/>
            <person name="Ohtoshi R."/>
            <person name="Malay A.D."/>
            <person name="Moran D.A.P."/>
            <person name="Tomita M."/>
            <person name="Numata K."/>
            <person name="Arakawa K."/>
        </authorList>
    </citation>
    <scope>NUCLEOTIDE SEQUENCE</scope>
</reference>
<dbReference type="EMBL" id="BMAW01013276">
    <property type="protein sequence ID" value="GFT33020.1"/>
    <property type="molecule type" value="Genomic_DNA"/>
</dbReference>
<dbReference type="Proteomes" id="UP000887013">
    <property type="component" value="Unassembled WGS sequence"/>
</dbReference>
<sequence>MNPKTRNDLSIRQCRAQSLSLFYFMVIISSNTGLNRERGPPRDLLHERRSRAPGSLGRLRALGLQNSRGHLFREKGEDSGLAGNETGGKRMVTVTLKLVKTKIKHGL</sequence>
<name>A0A8X6NTB0_NEPPI</name>
<dbReference type="AlphaFoldDB" id="A0A8X6NTB0"/>